<dbReference type="Proteomes" id="UP001157160">
    <property type="component" value="Unassembled WGS sequence"/>
</dbReference>
<feature type="transmembrane region" description="Helical" evidence="1">
    <location>
        <begin position="44"/>
        <end position="71"/>
    </location>
</feature>
<keyword evidence="1" id="KW-1133">Transmembrane helix</keyword>
<feature type="transmembrane region" description="Helical" evidence="1">
    <location>
        <begin position="132"/>
        <end position="154"/>
    </location>
</feature>
<feature type="transmembrane region" description="Helical" evidence="1">
    <location>
        <begin position="99"/>
        <end position="126"/>
    </location>
</feature>
<dbReference type="RefSeq" id="WP_284232004.1">
    <property type="nucleotide sequence ID" value="NZ_BSUL01000001.1"/>
</dbReference>
<feature type="transmembrane region" description="Helical" evidence="1">
    <location>
        <begin position="12"/>
        <end position="32"/>
    </location>
</feature>
<comment type="caution">
    <text evidence="2">The sequence shown here is derived from an EMBL/GenBank/DDBJ whole genome shotgun (WGS) entry which is preliminary data.</text>
</comment>
<name>A0AA37UL59_9MICO</name>
<proteinExistence type="predicted"/>
<gene>
    <name evidence="2" type="ORF">GCM10025874_19080</name>
</gene>
<evidence type="ECO:0000313" key="3">
    <source>
        <dbReference type="Proteomes" id="UP001157160"/>
    </source>
</evidence>
<keyword evidence="1" id="KW-0812">Transmembrane</keyword>
<organism evidence="2 3">
    <name type="scientific">Arenivirga flava</name>
    <dbReference type="NCBI Taxonomy" id="1930060"/>
    <lineage>
        <taxon>Bacteria</taxon>
        <taxon>Bacillati</taxon>
        <taxon>Actinomycetota</taxon>
        <taxon>Actinomycetes</taxon>
        <taxon>Micrococcales</taxon>
        <taxon>Microbacteriaceae</taxon>
        <taxon>Arenivirga</taxon>
    </lineage>
</organism>
<keyword evidence="1" id="KW-0472">Membrane</keyword>
<reference evidence="2 3" key="1">
    <citation type="journal article" date="2014" name="Int. J. Syst. Evol. Microbiol.">
        <title>Complete genome sequence of Corynebacterium casei LMG S-19264T (=DSM 44701T), isolated from a smear-ripened cheese.</title>
        <authorList>
            <consortium name="US DOE Joint Genome Institute (JGI-PGF)"/>
            <person name="Walter F."/>
            <person name="Albersmeier A."/>
            <person name="Kalinowski J."/>
            <person name="Ruckert C."/>
        </authorList>
    </citation>
    <scope>NUCLEOTIDE SEQUENCE [LARGE SCALE GENOMIC DNA]</scope>
    <source>
        <strain evidence="2 3">NBRC 112289</strain>
    </source>
</reference>
<dbReference type="AlphaFoldDB" id="A0AA37UL59"/>
<sequence length="158" mass="16428">MDAFAFLTDLFDGVPAALQVLIIFAVGIVPFLESYLGTFLGTITGLHVGVAAGAAIAGNLVALAVAVVLGGKLARRRERNRAEPPSARQQKVLARVDRWGVPVASVLAPSLLAISLTAFIMVSAGLDRRRVVVWQVVAVVLWGALFGALGLGVVSITA</sequence>
<accession>A0AA37UL59</accession>
<protein>
    <recommendedName>
        <fullName evidence="4">Small multidrug efflux protein</fullName>
    </recommendedName>
</protein>
<keyword evidence="3" id="KW-1185">Reference proteome</keyword>
<evidence type="ECO:0000256" key="1">
    <source>
        <dbReference type="SAM" id="Phobius"/>
    </source>
</evidence>
<dbReference type="EMBL" id="BSUL01000001">
    <property type="protein sequence ID" value="GMA28655.1"/>
    <property type="molecule type" value="Genomic_DNA"/>
</dbReference>
<evidence type="ECO:0008006" key="4">
    <source>
        <dbReference type="Google" id="ProtNLM"/>
    </source>
</evidence>
<evidence type="ECO:0000313" key="2">
    <source>
        <dbReference type="EMBL" id="GMA28655.1"/>
    </source>
</evidence>